<dbReference type="AlphaFoldDB" id="A0A2H4VE16"/>
<name>A0A2H4VE16_9EURY</name>
<protein>
    <recommendedName>
        <fullName evidence="3">PIN domain-containing protein</fullName>
    </recommendedName>
</protein>
<organism evidence="1 2">
    <name type="scientific">Methanobacterium subterraneum</name>
    <dbReference type="NCBI Taxonomy" id="59277"/>
    <lineage>
        <taxon>Archaea</taxon>
        <taxon>Methanobacteriati</taxon>
        <taxon>Methanobacteriota</taxon>
        <taxon>Methanomada group</taxon>
        <taxon>Methanobacteria</taxon>
        <taxon>Methanobacteriales</taxon>
        <taxon>Methanobacteriaceae</taxon>
        <taxon>Methanobacterium</taxon>
    </lineage>
</organism>
<dbReference type="Proteomes" id="UP000232806">
    <property type="component" value="Chromosome"/>
</dbReference>
<gene>
    <name evidence="1" type="ORF">BK007_10145</name>
</gene>
<dbReference type="RefSeq" id="WP_236951093.1">
    <property type="nucleotide sequence ID" value="NZ_CP017766.1"/>
</dbReference>
<accession>A0A2H4VE16</accession>
<evidence type="ECO:0000313" key="1">
    <source>
        <dbReference type="EMBL" id="AUB56338.1"/>
    </source>
</evidence>
<dbReference type="GeneID" id="70359745"/>
<sequence>MRVKATHFIDTSILASLVFNDTYEKECLRYIKRVPKIYKGNISILVLGELYLSLLNNITDNLELTSIFR</sequence>
<evidence type="ECO:0000313" key="2">
    <source>
        <dbReference type="Proteomes" id="UP000232806"/>
    </source>
</evidence>
<reference evidence="1 2" key="1">
    <citation type="submission" date="2016-10" db="EMBL/GenBank/DDBJ databases">
        <title>Comparative genomics between deep and shallow subseafloor isolates.</title>
        <authorList>
            <person name="Ishii S."/>
            <person name="Miller J.R."/>
            <person name="Sutton G."/>
            <person name="Suzuki S."/>
            <person name="Methe B."/>
            <person name="Inagaki F."/>
            <person name="Imachi H."/>
        </authorList>
    </citation>
    <scope>NUCLEOTIDE SEQUENCE [LARGE SCALE GENOMIC DNA]</scope>
    <source>
        <strain evidence="1 2">MO-MB1</strain>
    </source>
</reference>
<proteinExistence type="predicted"/>
<dbReference type="EMBL" id="CP017766">
    <property type="protein sequence ID" value="AUB56338.1"/>
    <property type="molecule type" value="Genomic_DNA"/>
</dbReference>
<evidence type="ECO:0008006" key="3">
    <source>
        <dbReference type="Google" id="ProtNLM"/>
    </source>
</evidence>